<protein>
    <submittedName>
        <fullName evidence="1">Uncharacterized protein</fullName>
    </submittedName>
</protein>
<gene>
    <name evidence="1" type="ORF">D7S86_26880</name>
</gene>
<dbReference type="Proteomes" id="UP000270342">
    <property type="component" value="Unassembled WGS sequence"/>
</dbReference>
<reference evidence="1 2" key="1">
    <citation type="submission" date="2018-10" db="EMBL/GenBank/DDBJ databases">
        <title>Robbsia sp. DHC34, isolated from soil.</title>
        <authorList>
            <person name="Gao Z.-H."/>
            <person name="Qiu L.-H."/>
        </authorList>
    </citation>
    <scope>NUCLEOTIDE SEQUENCE [LARGE SCALE GENOMIC DNA]</scope>
    <source>
        <strain evidence="1 2">DHC34</strain>
    </source>
</reference>
<sequence length="104" mass="11792">MRSENPGELHRLPVGAVVIYTDKLAELRAKLVIVQLTRDEEGTPLYVLGEKPIAPPPPEHTMFSRPYLAYRMLVGWFVGEAVATNIKDTDERVKVRPFDAERFA</sequence>
<dbReference type="AlphaFoldDB" id="A0A494X1Q3"/>
<evidence type="ECO:0000313" key="2">
    <source>
        <dbReference type="Proteomes" id="UP000270342"/>
    </source>
</evidence>
<organism evidence="1 2">
    <name type="scientific">Pararobbsia silviterrae</name>
    <dbReference type="NCBI Taxonomy" id="1792498"/>
    <lineage>
        <taxon>Bacteria</taxon>
        <taxon>Pseudomonadati</taxon>
        <taxon>Pseudomonadota</taxon>
        <taxon>Betaproteobacteria</taxon>
        <taxon>Burkholderiales</taxon>
        <taxon>Burkholderiaceae</taxon>
        <taxon>Pararobbsia</taxon>
    </lineage>
</organism>
<proteinExistence type="predicted"/>
<accession>A0A494X1Q3</accession>
<evidence type="ECO:0000313" key="1">
    <source>
        <dbReference type="EMBL" id="RKP44658.1"/>
    </source>
</evidence>
<dbReference type="EMBL" id="RBZU01000019">
    <property type="protein sequence ID" value="RKP44658.1"/>
    <property type="molecule type" value="Genomic_DNA"/>
</dbReference>
<name>A0A494X1Q3_9BURK</name>
<comment type="caution">
    <text evidence="1">The sequence shown here is derived from an EMBL/GenBank/DDBJ whole genome shotgun (WGS) entry which is preliminary data.</text>
</comment>
<dbReference type="RefSeq" id="WP_121091205.1">
    <property type="nucleotide sequence ID" value="NZ_RBZU01000019.1"/>
</dbReference>
<keyword evidence="2" id="KW-1185">Reference proteome</keyword>